<reference evidence="7" key="1">
    <citation type="submission" date="2016-10" db="EMBL/GenBank/DDBJ databases">
        <authorList>
            <person name="Varghese N."/>
            <person name="Submissions S."/>
        </authorList>
    </citation>
    <scope>NUCLEOTIDE SEQUENCE [LARGE SCALE GENOMIC DNA]</scope>
    <source>
        <strain evidence="7">DSM 9990</strain>
    </source>
</reference>
<dbReference type="STRING" id="39841.SAMN05660836_00581"/>
<protein>
    <submittedName>
        <fullName evidence="6">F420-non-reducing hydrogenase subunit D</fullName>
    </submittedName>
</protein>
<name>A0A1I4RFR2_9BACT</name>
<gene>
    <name evidence="6" type="ORF">SAMN05660836_00581</name>
</gene>
<evidence type="ECO:0000256" key="4">
    <source>
        <dbReference type="ARBA" id="ARBA00023014"/>
    </source>
</evidence>
<evidence type="ECO:0000313" key="7">
    <source>
        <dbReference type="Proteomes" id="UP000199611"/>
    </source>
</evidence>
<evidence type="ECO:0000259" key="5">
    <source>
        <dbReference type="Pfam" id="PF02662"/>
    </source>
</evidence>
<dbReference type="Pfam" id="PF02662">
    <property type="entry name" value="FlpD"/>
    <property type="match status" value="1"/>
</dbReference>
<evidence type="ECO:0000313" key="6">
    <source>
        <dbReference type="EMBL" id="SFM50780.1"/>
    </source>
</evidence>
<keyword evidence="1" id="KW-0479">Metal-binding</keyword>
<dbReference type="Proteomes" id="UP000199611">
    <property type="component" value="Unassembled WGS sequence"/>
</dbReference>
<evidence type="ECO:0000256" key="3">
    <source>
        <dbReference type="ARBA" id="ARBA00023004"/>
    </source>
</evidence>
<dbReference type="InterPro" id="IPR003813">
    <property type="entry name" value="MvhD/FlpD"/>
</dbReference>
<keyword evidence="2" id="KW-0560">Oxidoreductase</keyword>
<dbReference type="AlphaFoldDB" id="A0A1I4RFR2"/>
<evidence type="ECO:0000256" key="2">
    <source>
        <dbReference type="ARBA" id="ARBA00023002"/>
    </source>
</evidence>
<evidence type="ECO:0000256" key="1">
    <source>
        <dbReference type="ARBA" id="ARBA00022723"/>
    </source>
</evidence>
<keyword evidence="7" id="KW-1185">Reference proteome</keyword>
<organism evidence="6 7">
    <name type="scientific">Thermodesulforhabdus norvegica</name>
    <dbReference type="NCBI Taxonomy" id="39841"/>
    <lineage>
        <taxon>Bacteria</taxon>
        <taxon>Pseudomonadati</taxon>
        <taxon>Thermodesulfobacteriota</taxon>
        <taxon>Syntrophobacteria</taxon>
        <taxon>Syntrophobacterales</taxon>
        <taxon>Thermodesulforhabdaceae</taxon>
        <taxon>Thermodesulforhabdus</taxon>
    </lineage>
</organism>
<dbReference type="GO" id="GO:0051536">
    <property type="term" value="F:iron-sulfur cluster binding"/>
    <property type="evidence" value="ECO:0007669"/>
    <property type="project" value="UniProtKB-KW"/>
</dbReference>
<sequence>MYFLYVQDCKQGCGHVKKFVRLRRAPFSWTGLVFGISDEMEEAYRSEEPEIVAFCCMYCAYAAADMAGSMRLNYPSNVKIILVPCTGRVEVDHILEAFDKGADGVYVAGCEEGSCHFERGNIRAKRRVEYVKKILEELGLEPERVEMFHISASQGHLFAKVAGEMTERIRKVGILGWNKSHKG</sequence>
<accession>A0A1I4RFR2</accession>
<dbReference type="GO" id="GO:0046872">
    <property type="term" value="F:metal ion binding"/>
    <property type="evidence" value="ECO:0007669"/>
    <property type="project" value="UniProtKB-KW"/>
</dbReference>
<dbReference type="GO" id="GO:0016491">
    <property type="term" value="F:oxidoreductase activity"/>
    <property type="evidence" value="ECO:0007669"/>
    <property type="project" value="UniProtKB-KW"/>
</dbReference>
<keyword evidence="3" id="KW-0408">Iron</keyword>
<keyword evidence="4" id="KW-0411">Iron-sulfur</keyword>
<proteinExistence type="predicted"/>
<dbReference type="EMBL" id="FOUU01000001">
    <property type="protein sequence ID" value="SFM50780.1"/>
    <property type="molecule type" value="Genomic_DNA"/>
</dbReference>
<feature type="domain" description="F420-non-reducing hydrogenase iron-sulfur subunit D" evidence="5">
    <location>
        <begin position="51"/>
        <end position="173"/>
    </location>
</feature>